<evidence type="ECO:0000313" key="1">
    <source>
        <dbReference type="EMBL" id="MBW0584382.1"/>
    </source>
</evidence>
<gene>
    <name evidence="1" type="ORF">O181_124097</name>
</gene>
<dbReference type="EMBL" id="AVOT02117807">
    <property type="protein sequence ID" value="MBW0584382.1"/>
    <property type="molecule type" value="Genomic_DNA"/>
</dbReference>
<reference evidence="1" key="1">
    <citation type="submission" date="2021-03" db="EMBL/GenBank/DDBJ databases">
        <title>Draft genome sequence of rust myrtle Austropuccinia psidii MF-1, a brazilian biotype.</title>
        <authorList>
            <person name="Quecine M.C."/>
            <person name="Pachon D.M.R."/>
            <person name="Bonatelli M.L."/>
            <person name="Correr F.H."/>
            <person name="Franceschini L.M."/>
            <person name="Leite T.F."/>
            <person name="Margarido G.R.A."/>
            <person name="Almeida C.A."/>
            <person name="Ferrarezi J.A."/>
            <person name="Labate C.A."/>
        </authorList>
    </citation>
    <scope>NUCLEOTIDE SEQUENCE</scope>
    <source>
        <strain evidence="1">MF-1</strain>
    </source>
</reference>
<keyword evidence="2" id="KW-1185">Reference proteome</keyword>
<dbReference type="OrthoDB" id="10602619at2759"/>
<sequence>MDHFKESLLTIHRTANGFHDMWKKACVKAVRCIAEAKEYQKHLYDKTHKEPEFREGDQVLVSTLNFNNLKVPKKIRYSFVGPLTMIRLKGRRKSHTPQDIVEVENSPGPVKKIMKAMKIILNQEDHRQYLVRFKNQTADKDKFFAEDAIPDVDLYLRQFRSSRKSEQSHQL</sequence>
<comment type="caution">
    <text evidence="1">The sequence shown here is derived from an EMBL/GenBank/DDBJ whole genome shotgun (WGS) entry which is preliminary data.</text>
</comment>
<accession>A0A9Q3KNZ7</accession>
<dbReference type="AlphaFoldDB" id="A0A9Q3KNZ7"/>
<proteinExistence type="predicted"/>
<evidence type="ECO:0000313" key="2">
    <source>
        <dbReference type="Proteomes" id="UP000765509"/>
    </source>
</evidence>
<organism evidence="1 2">
    <name type="scientific">Austropuccinia psidii MF-1</name>
    <dbReference type="NCBI Taxonomy" id="1389203"/>
    <lineage>
        <taxon>Eukaryota</taxon>
        <taxon>Fungi</taxon>
        <taxon>Dikarya</taxon>
        <taxon>Basidiomycota</taxon>
        <taxon>Pucciniomycotina</taxon>
        <taxon>Pucciniomycetes</taxon>
        <taxon>Pucciniales</taxon>
        <taxon>Sphaerophragmiaceae</taxon>
        <taxon>Austropuccinia</taxon>
    </lineage>
</organism>
<name>A0A9Q3KNZ7_9BASI</name>
<dbReference type="Proteomes" id="UP000765509">
    <property type="component" value="Unassembled WGS sequence"/>
</dbReference>
<protein>
    <submittedName>
        <fullName evidence="1">Uncharacterized protein</fullName>
    </submittedName>
</protein>